<dbReference type="GO" id="GO:0019752">
    <property type="term" value="P:carboxylic acid metabolic process"/>
    <property type="evidence" value="ECO:0007669"/>
    <property type="project" value="UniProtKB-ARBA"/>
</dbReference>
<evidence type="ECO:0000256" key="1">
    <source>
        <dbReference type="ARBA" id="ARBA00008903"/>
    </source>
</evidence>
<dbReference type="EMBL" id="UINC01001423">
    <property type="protein sequence ID" value="SUZ80329.1"/>
    <property type="molecule type" value="Genomic_DNA"/>
</dbReference>
<proteinExistence type="inferred from homology"/>
<dbReference type="Gene3D" id="3.40.50.720">
    <property type="entry name" value="NAD(P)-binding Rossmann-like Domain"/>
    <property type="match status" value="1"/>
</dbReference>
<name>A0A381QPB2_9ZZZZ</name>
<gene>
    <name evidence="2" type="ORF">METZ01_LOCUS33183</name>
</gene>
<evidence type="ECO:0008006" key="3">
    <source>
        <dbReference type="Google" id="ProtNLM"/>
    </source>
</evidence>
<dbReference type="Gene3D" id="3.30.1780.10">
    <property type="entry name" value="ornithine cyclodeaminase, domain 1"/>
    <property type="match status" value="1"/>
</dbReference>
<dbReference type="AlphaFoldDB" id="A0A381QPB2"/>
<dbReference type="PANTHER" id="PTHR13812:SF19">
    <property type="entry name" value="KETIMINE REDUCTASE MU-CRYSTALLIN"/>
    <property type="match status" value="1"/>
</dbReference>
<dbReference type="GO" id="GO:0005737">
    <property type="term" value="C:cytoplasm"/>
    <property type="evidence" value="ECO:0007669"/>
    <property type="project" value="TreeGrafter"/>
</dbReference>
<dbReference type="InterPro" id="IPR003462">
    <property type="entry name" value="ODC_Mu_crystall"/>
</dbReference>
<dbReference type="PIRSF" id="PIRSF001439">
    <property type="entry name" value="CryM"/>
    <property type="match status" value="1"/>
</dbReference>
<dbReference type="PANTHER" id="PTHR13812">
    <property type="entry name" value="KETIMINE REDUCTASE MU-CRYSTALLIN"/>
    <property type="match status" value="1"/>
</dbReference>
<dbReference type="Pfam" id="PF02423">
    <property type="entry name" value="OCD_Mu_crystall"/>
    <property type="match status" value="1"/>
</dbReference>
<dbReference type="InterPro" id="IPR023401">
    <property type="entry name" value="ODC_N"/>
</dbReference>
<reference evidence="2" key="1">
    <citation type="submission" date="2018-05" db="EMBL/GenBank/DDBJ databases">
        <authorList>
            <person name="Lanie J.A."/>
            <person name="Ng W.-L."/>
            <person name="Kazmierczak K.M."/>
            <person name="Andrzejewski T.M."/>
            <person name="Davidsen T.M."/>
            <person name="Wayne K.J."/>
            <person name="Tettelin H."/>
            <person name="Glass J.I."/>
            <person name="Rusch D."/>
            <person name="Podicherti R."/>
            <person name="Tsui H.-C.T."/>
            <person name="Winkler M.E."/>
        </authorList>
    </citation>
    <scope>NUCLEOTIDE SEQUENCE</scope>
</reference>
<evidence type="ECO:0000313" key="2">
    <source>
        <dbReference type="EMBL" id="SUZ80329.1"/>
    </source>
</evidence>
<comment type="similarity">
    <text evidence="1">Belongs to the ornithine cyclodeaminase/mu-crystallin family.</text>
</comment>
<organism evidence="2">
    <name type="scientific">marine metagenome</name>
    <dbReference type="NCBI Taxonomy" id="408172"/>
    <lineage>
        <taxon>unclassified sequences</taxon>
        <taxon>metagenomes</taxon>
        <taxon>ecological metagenomes</taxon>
    </lineage>
</organism>
<dbReference type="FunFam" id="3.40.50.720:FF:000311">
    <property type="entry name" value="Ornithine cyclodeaminase"/>
    <property type="match status" value="1"/>
</dbReference>
<sequence length="375" mass="41142">MDYFLDIKLVECPLIVAKGCHFLAPIPRDSTVLYLAAVRAWTRIAYQERREHQEIDMALFLNDQEVAQLLPMGECIDVLDKAFADAGEGKVDNRPRNRIRMPGGFFHFMTASNAGQGVFGYKAYPSFGGPGSAKMIVMLYDYETGGLLSCMEAGRLGQIRTGAASGVATKYMAKEDAAIVAVIGSGFQARTQLEAVCSVRDIKAVKVFSRREERREEFAKRSSESLNVEVKAVDSAQECVGGADVVIVITSAREPALLGEWLSPGAHINAAGGNHWMRREIDEEAVLRSEVIVVDDLDQAKIECGDLLWLEPRGSFRWDMAKELQDVVAGRVQGRPSANSITLFESMGLALEDIAAAQLVYTKAKEQGIGEKLPF</sequence>
<dbReference type="SUPFAM" id="SSF51735">
    <property type="entry name" value="NAD(P)-binding Rossmann-fold domains"/>
    <property type="match status" value="1"/>
</dbReference>
<dbReference type="InterPro" id="IPR036291">
    <property type="entry name" value="NAD(P)-bd_dom_sf"/>
</dbReference>
<protein>
    <recommendedName>
        <fullName evidence="3">Ornithine cyclodeaminase</fullName>
    </recommendedName>
</protein>
<accession>A0A381QPB2</accession>
<dbReference type="GO" id="GO:0016491">
    <property type="term" value="F:oxidoreductase activity"/>
    <property type="evidence" value="ECO:0007669"/>
    <property type="project" value="UniProtKB-ARBA"/>
</dbReference>